<dbReference type="EMBL" id="LVZM01003159">
    <property type="protein sequence ID" value="OUC48123.1"/>
    <property type="molecule type" value="Genomic_DNA"/>
</dbReference>
<evidence type="ECO:0000313" key="3">
    <source>
        <dbReference type="Proteomes" id="UP000243006"/>
    </source>
</evidence>
<organism evidence="2 3">
    <name type="scientific">Trichinella nativa</name>
    <dbReference type="NCBI Taxonomy" id="6335"/>
    <lineage>
        <taxon>Eukaryota</taxon>
        <taxon>Metazoa</taxon>
        <taxon>Ecdysozoa</taxon>
        <taxon>Nematoda</taxon>
        <taxon>Enoplea</taxon>
        <taxon>Dorylaimia</taxon>
        <taxon>Trichinellida</taxon>
        <taxon>Trichinellidae</taxon>
        <taxon>Trichinella</taxon>
    </lineage>
</organism>
<comment type="caution">
    <text evidence="2">The sequence shown here is derived from an EMBL/GenBank/DDBJ whole genome shotgun (WGS) entry which is preliminary data.</text>
</comment>
<protein>
    <submittedName>
        <fullName evidence="2">Uncharacterized protein</fullName>
    </submittedName>
</protein>
<keyword evidence="1" id="KW-0472">Membrane</keyword>
<proteinExistence type="predicted"/>
<keyword evidence="1" id="KW-0812">Transmembrane</keyword>
<evidence type="ECO:0000256" key="1">
    <source>
        <dbReference type="SAM" id="Phobius"/>
    </source>
</evidence>
<reference evidence="2 3" key="1">
    <citation type="submission" date="2015-04" db="EMBL/GenBank/DDBJ databases">
        <title>Draft genome of the roundworm Trichinella nativa.</title>
        <authorList>
            <person name="Mitreva M."/>
        </authorList>
    </citation>
    <scope>NUCLEOTIDE SEQUENCE [LARGE SCALE GENOMIC DNA]</scope>
    <source>
        <strain evidence="2 3">ISS45</strain>
    </source>
</reference>
<accession>A0A1Y3ESI1</accession>
<sequence>MSYHRVRVNNIRQEKVSSSQAFSAKLRLCMLNNTPCSCAFYFTNIIVLQDYYVLLFSFISGFRRKLLFFTLQLRTSKFNNDYIVQISKFLKKLKIFQRTTALVDVTKIAQKHSAHSNTVDRIDADDNRVSTELLASTEEIWSVTINKKQQVDLIKSDNTWWAAKQITSNRGTSIIRKLNIVITAPECIASIMMKILSKNKCTPNASASSKTSTKVDNISQFLWKNNHTQKSTIKKPTQSMDLYRTYNLQREYLEAIHDWITNFGI</sequence>
<feature type="transmembrane region" description="Helical" evidence="1">
    <location>
        <begin position="40"/>
        <end position="62"/>
    </location>
</feature>
<evidence type="ECO:0000313" key="2">
    <source>
        <dbReference type="EMBL" id="OUC48123.1"/>
    </source>
</evidence>
<dbReference type="Proteomes" id="UP000243006">
    <property type="component" value="Unassembled WGS sequence"/>
</dbReference>
<gene>
    <name evidence="2" type="ORF">D917_06400</name>
</gene>
<dbReference type="AlphaFoldDB" id="A0A1Y3ESI1"/>
<name>A0A1Y3ESI1_9BILA</name>
<keyword evidence="1" id="KW-1133">Transmembrane helix</keyword>